<dbReference type="Gene3D" id="1.10.10.10">
    <property type="entry name" value="Winged helix-like DNA-binding domain superfamily/Winged helix DNA-binding domain"/>
    <property type="match status" value="1"/>
</dbReference>
<dbReference type="GO" id="GO:0003677">
    <property type="term" value="F:DNA binding"/>
    <property type="evidence" value="ECO:0007669"/>
    <property type="project" value="UniProtKB-KW"/>
</dbReference>
<keyword evidence="2" id="KW-0238">DNA-binding</keyword>
<keyword evidence="1" id="KW-0805">Transcription regulation</keyword>
<accession>Q6DNH1</accession>
<sequence length="126" mass="13844">MRCPIMNNPSSCAAQDALSLVSKKWLLLALNSIAVYGTSRYNQLLERLSPISPKGLADVLKLMEDNGLIYKSRNKDSVGYAITSKGSDLDKAALPLLKWSRPFCKDEECSLAVEIDGQLSKSHISK</sequence>
<name>Q6DNH1_9EURY</name>
<evidence type="ECO:0000259" key="4">
    <source>
        <dbReference type="PROSITE" id="PS51118"/>
    </source>
</evidence>
<dbReference type="InterPro" id="IPR036390">
    <property type="entry name" value="WH_DNA-bd_sf"/>
</dbReference>
<evidence type="ECO:0000256" key="1">
    <source>
        <dbReference type="ARBA" id="ARBA00023015"/>
    </source>
</evidence>
<organism evidence="5">
    <name type="scientific">uncultured euryarchaeote ARMAN-1</name>
    <dbReference type="NCBI Taxonomy" id="425594"/>
    <lineage>
        <taxon>Archaea</taxon>
        <taxon>Methanobacteriati</taxon>
        <taxon>Methanobacteriota</taxon>
        <taxon>environmental samples</taxon>
    </lineage>
</organism>
<dbReference type="PANTHER" id="PTHR33204">
    <property type="entry name" value="TRANSCRIPTIONAL REGULATOR, MARR FAMILY"/>
    <property type="match status" value="1"/>
</dbReference>
<reference evidence="5" key="1">
    <citation type="journal article" date="2006" name="Science">
        <title>Lineages of acidophilic archaea revealed by community genomic analysis.</title>
        <authorList>
            <person name="Baker B.J."/>
            <person name="Tyson G.W."/>
            <person name="Webb R.I."/>
            <person name="Flanagan J."/>
            <person name="Hugenholtz P."/>
            <person name="Allen E.E."/>
            <person name="Banfield J.F."/>
        </authorList>
    </citation>
    <scope>NUCLEOTIDE SEQUENCE</scope>
</reference>
<proteinExistence type="predicted"/>
<feature type="domain" description="HTH hxlR-type" evidence="4">
    <location>
        <begin position="12"/>
        <end position="108"/>
    </location>
</feature>
<dbReference type="AlphaFoldDB" id="Q6DNH1"/>
<protein>
    <submittedName>
        <fullName evidence="5">Transcription regulator</fullName>
    </submittedName>
</protein>
<dbReference type="Pfam" id="PF01638">
    <property type="entry name" value="HxlR"/>
    <property type="match status" value="1"/>
</dbReference>
<dbReference type="InterPro" id="IPR036388">
    <property type="entry name" value="WH-like_DNA-bd_sf"/>
</dbReference>
<dbReference type="PANTHER" id="PTHR33204:SF18">
    <property type="entry name" value="TRANSCRIPTIONAL REGULATORY PROTEIN"/>
    <property type="match status" value="1"/>
</dbReference>
<dbReference type="InterPro" id="IPR002577">
    <property type="entry name" value="HTH_HxlR"/>
</dbReference>
<evidence type="ECO:0000256" key="2">
    <source>
        <dbReference type="ARBA" id="ARBA00023125"/>
    </source>
</evidence>
<evidence type="ECO:0000256" key="3">
    <source>
        <dbReference type="ARBA" id="ARBA00023163"/>
    </source>
</evidence>
<keyword evidence="3" id="KW-0804">Transcription</keyword>
<gene>
    <name evidence="5" type="primary">marR</name>
</gene>
<dbReference type="PROSITE" id="PS51118">
    <property type="entry name" value="HTH_HXLR"/>
    <property type="match status" value="1"/>
</dbReference>
<evidence type="ECO:0000313" key="5">
    <source>
        <dbReference type="EMBL" id="AAT68181.1"/>
    </source>
</evidence>
<dbReference type="SUPFAM" id="SSF46785">
    <property type="entry name" value="Winged helix' DNA-binding domain"/>
    <property type="match status" value="1"/>
</dbReference>
<dbReference type="EMBL" id="AY652726">
    <property type="protein sequence ID" value="AAT68181.1"/>
    <property type="molecule type" value="Genomic_DNA"/>
</dbReference>